<gene>
    <name evidence="1" type="ORF">Bca52824_028373</name>
</gene>
<accession>A0A8X7VCM4</accession>
<dbReference type="Proteomes" id="UP000886595">
    <property type="component" value="Unassembled WGS sequence"/>
</dbReference>
<dbReference type="EMBL" id="JAAMPC010000006">
    <property type="protein sequence ID" value="KAG2308625.1"/>
    <property type="molecule type" value="Genomic_DNA"/>
</dbReference>
<keyword evidence="2" id="KW-1185">Reference proteome</keyword>
<comment type="caution">
    <text evidence="1">The sequence shown here is derived from an EMBL/GenBank/DDBJ whole genome shotgun (WGS) entry which is preliminary data.</text>
</comment>
<sequence>MSVSSSKTGDFTMRQRLFLTLTWQDLLWGSNAPKEKKASIFVLLSSGNRDAEEEEEEDGLKIALRAAAKDDDGFLEEEEDAIELMSRRERHKMGRIQ</sequence>
<evidence type="ECO:0000313" key="2">
    <source>
        <dbReference type="Proteomes" id="UP000886595"/>
    </source>
</evidence>
<organism evidence="1 2">
    <name type="scientific">Brassica carinata</name>
    <name type="common">Ethiopian mustard</name>
    <name type="synonym">Abyssinian cabbage</name>
    <dbReference type="NCBI Taxonomy" id="52824"/>
    <lineage>
        <taxon>Eukaryota</taxon>
        <taxon>Viridiplantae</taxon>
        <taxon>Streptophyta</taxon>
        <taxon>Embryophyta</taxon>
        <taxon>Tracheophyta</taxon>
        <taxon>Spermatophyta</taxon>
        <taxon>Magnoliopsida</taxon>
        <taxon>eudicotyledons</taxon>
        <taxon>Gunneridae</taxon>
        <taxon>Pentapetalae</taxon>
        <taxon>rosids</taxon>
        <taxon>malvids</taxon>
        <taxon>Brassicales</taxon>
        <taxon>Brassicaceae</taxon>
        <taxon>Brassiceae</taxon>
        <taxon>Brassica</taxon>
    </lineage>
</organism>
<dbReference type="AlphaFoldDB" id="A0A8X7VCM4"/>
<proteinExistence type="predicted"/>
<name>A0A8X7VCM4_BRACI</name>
<protein>
    <submittedName>
        <fullName evidence="1">Uncharacterized protein</fullName>
    </submittedName>
</protein>
<evidence type="ECO:0000313" key="1">
    <source>
        <dbReference type="EMBL" id="KAG2308625.1"/>
    </source>
</evidence>
<reference evidence="1 2" key="1">
    <citation type="submission" date="2020-02" db="EMBL/GenBank/DDBJ databases">
        <authorList>
            <person name="Ma Q."/>
            <person name="Huang Y."/>
            <person name="Song X."/>
            <person name="Pei D."/>
        </authorList>
    </citation>
    <scope>NUCLEOTIDE SEQUENCE [LARGE SCALE GENOMIC DNA]</scope>
    <source>
        <strain evidence="1">Sxm20200214</strain>
        <tissue evidence="1">Leaf</tissue>
    </source>
</reference>